<keyword evidence="2" id="KW-0227">DNA damage</keyword>
<dbReference type="GO" id="GO:0006281">
    <property type="term" value="P:DNA repair"/>
    <property type="evidence" value="ECO:0007669"/>
    <property type="project" value="InterPro"/>
</dbReference>
<dbReference type="SUPFAM" id="SSF56399">
    <property type="entry name" value="ADP-ribosylation"/>
    <property type="match status" value="1"/>
</dbReference>
<evidence type="ECO:0000256" key="3">
    <source>
        <dbReference type="ARBA" id="ARBA00023242"/>
    </source>
</evidence>
<dbReference type="InterPro" id="IPR018200">
    <property type="entry name" value="USP_CS"/>
</dbReference>
<dbReference type="CDD" id="cd02257">
    <property type="entry name" value="Peptidase_C19"/>
    <property type="match status" value="2"/>
</dbReference>
<feature type="domain" description="Peptidase C19 ubiquitin carboxyl-terminal hydrolase" evidence="5">
    <location>
        <begin position="488"/>
        <end position="572"/>
    </location>
</feature>
<dbReference type="Pfam" id="PF06108">
    <property type="entry name" value="DUF952"/>
    <property type="match status" value="2"/>
</dbReference>
<keyword evidence="3" id="KW-0539">Nucleus</keyword>
<dbReference type="EMBL" id="CVQI01036828">
    <property type="protein sequence ID" value="CRK47639.1"/>
    <property type="molecule type" value="Genomic_DNA"/>
</dbReference>
<feature type="region of interest" description="Disordered" evidence="4">
    <location>
        <begin position="572"/>
        <end position="615"/>
    </location>
</feature>
<organism evidence="7 8">
    <name type="scientific">Verticillium longisporum</name>
    <name type="common">Verticillium dahliae var. longisporum</name>
    <dbReference type="NCBI Taxonomy" id="100787"/>
    <lineage>
        <taxon>Eukaryota</taxon>
        <taxon>Fungi</taxon>
        <taxon>Dikarya</taxon>
        <taxon>Ascomycota</taxon>
        <taxon>Pezizomycotina</taxon>
        <taxon>Sordariomycetes</taxon>
        <taxon>Hypocreomycetidae</taxon>
        <taxon>Glomerellales</taxon>
        <taxon>Plectosphaerellaceae</taxon>
        <taxon>Verticillium</taxon>
    </lineage>
</organism>
<dbReference type="PANTHER" id="PTHR34129">
    <property type="entry name" value="BLR1139 PROTEIN"/>
    <property type="match status" value="1"/>
</dbReference>
<feature type="domain" description="DNA endonuclease activator Ctp1 C-terminal" evidence="6">
    <location>
        <begin position="398"/>
        <end position="483"/>
    </location>
</feature>
<sequence>MAAHDDDGDDGALAFEPSRATRASSHVPPSAPPIDATASISFSSDPGVDAGTRELCVTREIPPQSRSTTSAKASPAEDEFPNFAPICAEVELPPLPRPADPVKTLKIKVEPSSDGPILVMERAVAKRKSAATTEEPPSRRVKTEFSRSSSIADSGQNLVLHQDSLDLDEVGRKLSTPRKNRFIADAPEAATGHAAGSRTLSNAVLIRPDDGDLRATRTVLPSSALTPINPNARTMRPLTTKSAGKVPTKGLSQGIGSLAEDGNLYQRAVRKQANGNSVQTPRGGSRLNRLLNTPGSGEKPTVVRSAPRPLRSGADTTLAHLGAPGRRELPFGRESAGRSPKEGRNRAADTNLQRQVEQGEDKRQEGQARGSLRLKQAADLRLEDFKVNPRFNNGQDYAFSEVIRGKDDRACLPGCTDMSCCGKQFRGLALAQRGNSNVAEDTKLFEKFLGDGISRIWGMSKEEKEELWVEAKTWELAEQMGKHLTAGTTKIWKKVGYPLELEIPVQALARQWRASNKGGEGPKYKLIAVVYHHGKHANGGHYTADVRRQDEHEWIRLDDTVIRRVRSEDVAEVGEEEAAKATTQGSGSRDVSANRFGAMNDDDAGDRGEWTSVDKTNGNKNRWSAVPVTAGLFFKEHQLLWVLKLRLASFAAGNVRWEAAGSDVYPHLYEQNFGAAEIVDARELRRGEAQVWGDALEGEVWLDWLASIELPSMTYELEPLRPPVLLRMRSWGDEPLSPCAEARTSLKYSSAASKTIWKKVGYPLELEIPVQALARQWRASNKGGEGPKYKLIAVVYHHGKHANGGHYTADVRRQDEHEWIRLDDTVIRRVRSEDVAEVGEEEPAKATTQGSGSRDVSTNRFGAMNDDDAGDRGEWTSVDKTNGNKNRWSAVANGAASQSRGKQVKESVKDNKVAYLLFYQRPIMSIADIPSPLPTYLYKIIPSAPPATLPQEWPLSDLDRKDGYIHLSTARQAPVTAGLFFKEHQSLWVLKLRLASFAAGNLRWEAAGSDVYPHLYGQNFGAAEIVDARELRRGEAQVWGMALEGEVWLE</sequence>
<feature type="compositionally biased region" description="Acidic residues" evidence="4">
    <location>
        <begin position="1"/>
        <end position="10"/>
    </location>
</feature>
<feature type="region of interest" description="Disordered" evidence="4">
    <location>
        <begin position="127"/>
        <end position="149"/>
    </location>
</feature>
<evidence type="ECO:0000256" key="1">
    <source>
        <dbReference type="ARBA" id="ARBA00004123"/>
    </source>
</evidence>
<dbReference type="Pfam" id="PF00443">
    <property type="entry name" value="UCH"/>
    <property type="match status" value="2"/>
</dbReference>
<feature type="region of interest" description="Disordered" evidence="4">
    <location>
        <begin position="1"/>
        <end position="80"/>
    </location>
</feature>
<feature type="compositionally biased region" description="Basic and acidic residues" evidence="4">
    <location>
        <begin position="136"/>
        <end position="145"/>
    </location>
</feature>
<feature type="compositionally biased region" description="Basic and acidic residues" evidence="4">
    <location>
        <begin position="325"/>
        <end position="347"/>
    </location>
</feature>
<protein>
    <recommendedName>
        <fullName evidence="9">USP domain-containing protein</fullName>
    </recommendedName>
</protein>
<reference evidence="8" key="1">
    <citation type="submission" date="2015-05" db="EMBL/GenBank/DDBJ databases">
        <authorList>
            <person name="Fogelqvist Johan"/>
        </authorList>
    </citation>
    <scope>NUCLEOTIDE SEQUENCE [LARGE SCALE GENOMIC DNA]</scope>
</reference>
<dbReference type="PROSITE" id="PS00973">
    <property type="entry name" value="USP_2"/>
    <property type="match status" value="2"/>
</dbReference>
<dbReference type="AlphaFoldDB" id="A0A0G4NMJ5"/>
<dbReference type="InterPro" id="IPR009297">
    <property type="entry name" value="DUF952"/>
</dbReference>
<dbReference type="GO" id="GO:0004843">
    <property type="term" value="F:cysteine-type deubiquitinase activity"/>
    <property type="evidence" value="ECO:0007669"/>
    <property type="project" value="InterPro"/>
</dbReference>
<dbReference type="InterPro" id="IPR001394">
    <property type="entry name" value="Peptidase_C19_UCH"/>
</dbReference>
<evidence type="ECO:0008006" key="9">
    <source>
        <dbReference type="Google" id="ProtNLM"/>
    </source>
</evidence>
<evidence type="ECO:0000259" key="6">
    <source>
        <dbReference type="Pfam" id="PF08573"/>
    </source>
</evidence>
<feature type="domain" description="Peptidase C19 ubiquitin carboxyl-terminal hydrolase" evidence="5">
    <location>
        <begin position="753"/>
        <end position="842"/>
    </location>
</feature>
<feature type="compositionally biased region" description="Polar residues" evidence="4">
    <location>
        <begin position="846"/>
        <end position="860"/>
    </location>
</feature>
<dbReference type="GO" id="GO:0016579">
    <property type="term" value="P:protein deubiquitination"/>
    <property type="evidence" value="ECO:0007669"/>
    <property type="project" value="InterPro"/>
</dbReference>
<comment type="subcellular location">
    <subcellularLocation>
        <location evidence="1">Nucleus</location>
    </subcellularLocation>
</comment>
<feature type="region of interest" description="Disordered" evidence="4">
    <location>
        <begin position="833"/>
        <end position="904"/>
    </location>
</feature>
<dbReference type="Gene3D" id="3.20.170.20">
    <property type="entry name" value="Protein of unknown function DUF952"/>
    <property type="match status" value="2"/>
</dbReference>
<feature type="compositionally biased region" description="Basic and acidic residues" evidence="4">
    <location>
        <begin position="357"/>
        <end position="366"/>
    </location>
</feature>
<feature type="non-terminal residue" evidence="7">
    <location>
        <position position="1050"/>
    </location>
</feature>
<dbReference type="InterPro" id="IPR013882">
    <property type="entry name" value="Ctp1_C"/>
</dbReference>
<dbReference type="GO" id="GO:0005634">
    <property type="term" value="C:nucleus"/>
    <property type="evidence" value="ECO:0007669"/>
    <property type="project" value="UniProtKB-SubCell"/>
</dbReference>
<evidence type="ECO:0000259" key="5">
    <source>
        <dbReference type="Pfam" id="PF00443"/>
    </source>
</evidence>
<accession>A0A0G4NMJ5</accession>
<evidence type="ECO:0000256" key="4">
    <source>
        <dbReference type="SAM" id="MobiDB-lite"/>
    </source>
</evidence>
<feature type="region of interest" description="Disordered" evidence="4">
    <location>
        <begin position="271"/>
        <end position="372"/>
    </location>
</feature>
<dbReference type="SUPFAM" id="SSF54001">
    <property type="entry name" value="Cysteine proteinases"/>
    <property type="match status" value="2"/>
</dbReference>
<evidence type="ECO:0000256" key="2">
    <source>
        <dbReference type="ARBA" id="ARBA00022763"/>
    </source>
</evidence>
<dbReference type="PANTHER" id="PTHR34129:SF1">
    <property type="entry name" value="DUF952 DOMAIN-CONTAINING PROTEIN"/>
    <property type="match status" value="1"/>
</dbReference>
<dbReference type="Pfam" id="PF08573">
    <property type="entry name" value="SAE2"/>
    <property type="match status" value="1"/>
</dbReference>
<dbReference type="InterPro" id="IPR038765">
    <property type="entry name" value="Papain-like_cys_pep_sf"/>
</dbReference>
<gene>
    <name evidence="7" type="ORF">BN1723_007658</name>
</gene>
<feature type="compositionally biased region" description="Polar residues" evidence="4">
    <location>
        <begin position="582"/>
        <end position="591"/>
    </location>
</feature>
<evidence type="ECO:0000313" key="8">
    <source>
        <dbReference type="Proteomes" id="UP000045706"/>
    </source>
</evidence>
<dbReference type="Gene3D" id="3.90.70.10">
    <property type="entry name" value="Cysteine proteinases"/>
    <property type="match status" value="2"/>
</dbReference>
<feature type="compositionally biased region" description="Polar residues" evidence="4">
    <location>
        <begin position="878"/>
        <end position="887"/>
    </location>
</feature>
<feature type="compositionally biased region" description="Polar residues" evidence="4">
    <location>
        <begin position="273"/>
        <end position="282"/>
    </location>
</feature>
<dbReference type="Proteomes" id="UP000045706">
    <property type="component" value="Unassembled WGS sequence"/>
</dbReference>
<proteinExistence type="predicted"/>
<name>A0A0G4NMJ5_VERLO</name>
<evidence type="ECO:0000313" key="7">
    <source>
        <dbReference type="EMBL" id="CRK47639.1"/>
    </source>
</evidence>